<name>A0AAE1L7G8_9NEOP</name>
<dbReference type="PANTHER" id="PTHR35385">
    <property type="entry name" value="PROTEIN B, PUTATIVE-RELATED-RELATED"/>
    <property type="match status" value="1"/>
</dbReference>
<keyword evidence="1" id="KW-0862">Zinc</keyword>
<proteinExistence type="predicted"/>
<feature type="domain" description="SWIM-type" evidence="3">
    <location>
        <begin position="422"/>
        <end position="453"/>
    </location>
</feature>
<keyword evidence="1" id="KW-0479">Metal-binding</keyword>
<keyword evidence="5" id="KW-1185">Reference proteome</keyword>
<evidence type="ECO:0000256" key="2">
    <source>
        <dbReference type="SAM" id="MobiDB-lite"/>
    </source>
</evidence>
<organism evidence="4 5">
    <name type="scientific">Frankliniella fusca</name>
    <dbReference type="NCBI Taxonomy" id="407009"/>
    <lineage>
        <taxon>Eukaryota</taxon>
        <taxon>Metazoa</taxon>
        <taxon>Ecdysozoa</taxon>
        <taxon>Arthropoda</taxon>
        <taxon>Hexapoda</taxon>
        <taxon>Insecta</taxon>
        <taxon>Pterygota</taxon>
        <taxon>Neoptera</taxon>
        <taxon>Paraneoptera</taxon>
        <taxon>Thysanoptera</taxon>
        <taxon>Terebrantia</taxon>
        <taxon>Thripoidea</taxon>
        <taxon>Thripidae</taxon>
        <taxon>Frankliniella</taxon>
    </lineage>
</organism>
<keyword evidence="1" id="KW-0863">Zinc-finger</keyword>
<evidence type="ECO:0000259" key="3">
    <source>
        <dbReference type="PROSITE" id="PS50966"/>
    </source>
</evidence>
<reference evidence="4" key="1">
    <citation type="submission" date="2021-07" db="EMBL/GenBank/DDBJ databases">
        <authorList>
            <person name="Catto M.A."/>
            <person name="Jacobson A."/>
            <person name="Kennedy G."/>
            <person name="Labadie P."/>
            <person name="Hunt B.G."/>
            <person name="Srinivasan R."/>
        </authorList>
    </citation>
    <scope>NUCLEOTIDE SEQUENCE</scope>
    <source>
        <strain evidence="4">PL_HMW_Pooled</strain>
        <tissue evidence="4">Head</tissue>
    </source>
</reference>
<evidence type="ECO:0000256" key="1">
    <source>
        <dbReference type="PROSITE-ProRule" id="PRU00325"/>
    </source>
</evidence>
<dbReference type="PANTHER" id="PTHR35385:SF2">
    <property type="entry name" value="PROTEIN B, PUTATIVE-RELATED"/>
    <property type="match status" value="1"/>
</dbReference>
<dbReference type="Proteomes" id="UP001219518">
    <property type="component" value="Unassembled WGS sequence"/>
</dbReference>
<gene>
    <name evidence="4" type="ORF">KUF71_003694</name>
</gene>
<protein>
    <submittedName>
        <fullName evidence="4">Oxidoreductase NAD-binding domain-containing protein 1</fullName>
    </submittedName>
</protein>
<dbReference type="GO" id="GO:0008270">
    <property type="term" value="F:zinc ion binding"/>
    <property type="evidence" value="ECO:0007669"/>
    <property type="project" value="UniProtKB-KW"/>
</dbReference>
<feature type="compositionally biased region" description="Basic residues" evidence="2">
    <location>
        <begin position="637"/>
        <end position="646"/>
    </location>
</feature>
<comment type="caution">
    <text evidence="4">The sequence shown here is derived from an EMBL/GenBank/DDBJ whole genome shotgun (WGS) entry which is preliminary data.</text>
</comment>
<evidence type="ECO:0000313" key="5">
    <source>
        <dbReference type="Proteomes" id="UP001219518"/>
    </source>
</evidence>
<dbReference type="PROSITE" id="PS50966">
    <property type="entry name" value="ZF_SWIM"/>
    <property type="match status" value="1"/>
</dbReference>
<evidence type="ECO:0000313" key="4">
    <source>
        <dbReference type="EMBL" id="KAK3909095.1"/>
    </source>
</evidence>
<feature type="compositionally biased region" description="Basic residues" evidence="2">
    <location>
        <begin position="614"/>
        <end position="626"/>
    </location>
</feature>
<dbReference type="InterPro" id="IPR007527">
    <property type="entry name" value="Znf_SWIM"/>
</dbReference>
<accession>A0AAE1L7G8</accession>
<sequence length="662" mass="75962">MSPPLQGKITLTGQHSHQTENFKAFKLLRISEETKELFNDYFNNGYSVANAIHAHEAQLVLKYPEESEYVRCNASLNPLPRTVYYLHNLWLKSTYGLAWSNKSPIDKLKEKLDQYKKEDIDVIIDEKDSRWCVLIVTPIMKRAHCLPEAKEIIFTDSTASCDAENTVVSLLLTATKGGAVPLCVLLHNRQDTAGYKHAYQMLAKHYPNCFGKLSCPEVFMTDDSVQEKDGLAAVWPDALQYLCHFHVGQAEWRWLCEGKNQVDINDRQPLIRLFQQIMYAVDTESYEEAKENFTESCSYGNYFNRVDSFLEREKEWALIFRSETINRGHNTNNFSEASIRVIKDIVLGRTKAYNSCALVDYISHVWEDHMQRRLLHYAYDREAKPRLVYNRLLKKMPPDTKIEKIEDDLYMVQSAKKADLSYEVNSLVGWCSCPSGRSGAFCKHQALVFSRYGVGFPNKPAVTFNDRYRLGLLALGPEKCPKIDFFKDFDEENDAPTKDNSFLEDIQMNAVVQQPEETMDIGEGSEQQGAVDPEKRKKLLNELKEQIDRLHEVVKDEGGDVYDKTLETLIARLKKPSTPGQVMETMIRWKAASLVCSRRRAKIKVMPAAIQRRKEGKSRGAARIRAGRPPNNEPKNIRKPLPRILKKSVAANKPHVKTHSRK</sequence>
<dbReference type="AlphaFoldDB" id="A0AAE1L7G8"/>
<dbReference type="EMBL" id="JAHWGI010000085">
    <property type="protein sequence ID" value="KAK3909095.1"/>
    <property type="molecule type" value="Genomic_DNA"/>
</dbReference>
<reference evidence="4" key="2">
    <citation type="journal article" date="2023" name="BMC Genomics">
        <title>Pest status, molecular evolution, and epigenetic factors derived from the genome assembly of Frankliniella fusca, a thysanopteran phytovirus vector.</title>
        <authorList>
            <person name="Catto M.A."/>
            <person name="Labadie P.E."/>
            <person name="Jacobson A.L."/>
            <person name="Kennedy G.G."/>
            <person name="Srinivasan R."/>
            <person name="Hunt B.G."/>
        </authorList>
    </citation>
    <scope>NUCLEOTIDE SEQUENCE</scope>
    <source>
        <strain evidence="4">PL_HMW_Pooled</strain>
    </source>
</reference>
<feature type="region of interest" description="Disordered" evidence="2">
    <location>
        <begin position="613"/>
        <end position="662"/>
    </location>
</feature>